<reference evidence="2 4" key="1">
    <citation type="submission" date="2018-06" db="EMBL/GenBank/DDBJ databases">
        <authorList>
            <consortium name="Pathogen Informatics"/>
            <person name="Doyle S."/>
        </authorList>
    </citation>
    <scope>NUCLEOTIDE SEQUENCE [LARGE SCALE GENOMIC DNA]</scope>
    <source>
        <strain evidence="2 4">NCTC10597</strain>
    </source>
</reference>
<evidence type="ECO:0000313" key="5">
    <source>
        <dbReference type="Proteomes" id="UP000294641"/>
    </source>
</evidence>
<dbReference type="EMBL" id="SNZG01000014">
    <property type="protein sequence ID" value="TDR38814.1"/>
    <property type="molecule type" value="Genomic_DNA"/>
</dbReference>
<evidence type="ECO:0000313" key="3">
    <source>
        <dbReference type="EMBL" id="TDR38814.1"/>
    </source>
</evidence>
<dbReference type="RefSeq" id="WP_109349554.1">
    <property type="nucleotide sequence ID" value="NZ_BJUE01000035.1"/>
</dbReference>
<dbReference type="OrthoDB" id="5189031at2"/>
<feature type="transmembrane region" description="Helical" evidence="1">
    <location>
        <begin position="193"/>
        <end position="209"/>
    </location>
</feature>
<dbReference type="AlphaFoldDB" id="A0A8B4QD83"/>
<feature type="transmembrane region" description="Helical" evidence="1">
    <location>
        <begin position="137"/>
        <end position="158"/>
    </location>
</feature>
<comment type="caution">
    <text evidence="2">The sequence shown here is derived from an EMBL/GenBank/DDBJ whole genome shotgun (WGS) entry which is preliminary data.</text>
</comment>
<evidence type="ECO:0000313" key="2">
    <source>
        <dbReference type="EMBL" id="STX10720.1"/>
    </source>
</evidence>
<keyword evidence="1" id="KW-0472">Membrane</keyword>
<evidence type="ECO:0000256" key="1">
    <source>
        <dbReference type="SAM" id="Phobius"/>
    </source>
</evidence>
<evidence type="ECO:0000313" key="4">
    <source>
        <dbReference type="Proteomes" id="UP000254330"/>
    </source>
</evidence>
<protein>
    <recommendedName>
        <fullName evidence="6">Tryptophan-rich sensory protein</fullName>
    </recommendedName>
</protein>
<organism evidence="2 4">
    <name type="scientific">Kurthia zopfii</name>
    <dbReference type="NCBI Taxonomy" id="1650"/>
    <lineage>
        <taxon>Bacteria</taxon>
        <taxon>Bacillati</taxon>
        <taxon>Bacillota</taxon>
        <taxon>Bacilli</taxon>
        <taxon>Bacillales</taxon>
        <taxon>Caryophanaceae</taxon>
        <taxon>Kurthia</taxon>
    </lineage>
</organism>
<reference evidence="3 5" key="2">
    <citation type="submission" date="2019-03" db="EMBL/GenBank/DDBJ databases">
        <title>Genomic Encyclopedia of Type Strains, Phase IV (KMG-IV): sequencing the most valuable type-strain genomes for metagenomic binning, comparative biology and taxonomic classification.</title>
        <authorList>
            <person name="Goeker M."/>
        </authorList>
    </citation>
    <scope>NUCLEOTIDE SEQUENCE [LARGE SCALE GENOMIC DNA]</scope>
    <source>
        <strain evidence="3 5">DSM 20580</strain>
    </source>
</reference>
<keyword evidence="1" id="KW-1133">Transmembrane helix</keyword>
<keyword evidence="5" id="KW-1185">Reference proteome</keyword>
<accession>A0A8B4QD83</accession>
<name>A0A8B4QD83_9BACL</name>
<proteinExistence type="predicted"/>
<sequence>MGRLFIMFISYLCMMIFSVSATIFPFNGHTTTSVADSYTILAFPSKYVFYVVALIYISILYWFYKQWQLVRKQNMTFSFAQTSLFTIGMFLQMAWVYYWFDESFIISCVLIVLSALCITAFYLLMPTKNTWAARIPISLFLSWLMIVVMLNIAIILVYYRWDGFGLSQPLWSVILLTGFVAIVMHIRFHHYDPYFPLVFIWVYVGIAVHNNFEELLVTTAALFLSGVFVTGIIFMRKKVKTT</sequence>
<feature type="transmembrane region" description="Helical" evidence="1">
    <location>
        <begin position="170"/>
        <end position="186"/>
    </location>
</feature>
<evidence type="ECO:0008006" key="6">
    <source>
        <dbReference type="Google" id="ProtNLM"/>
    </source>
</evidence>
<feature type="transmembrane region" description="Helical" evidence="1">
    <location>
        <begin position="47"/>
        <end position="64"/>
    </location>
</feature>
<keyword evidence="1" id="KW-0812">Transmembrane</keyword>
<feature type="transmembrane region" description="Helical" evidence="1">
    <location>
        <begin position="76"/>
        <end position="98"/>
    </location>
</feature>
<feature type="transmembrane region" description="Helical" evidence="1">
    <location>
        <begin position="104"/>
        <end position="125"/>
    </location>
</feature>
<feature type="transmembrane region" description="Helical" evidence="1">
    <location>
        <begin position="215"/>
        <end position="235"/>
    </location>
</feature>
<dbReference type="Proteomes" id="UP000294641">
    <property type="component" value="Unassembled WGS sequence"/>
</dbReference>
<dbReference type="Proteomes" id="UP000254330">
    <property type="component" value="Unassembled WGS sequence"/>
</dbReference>
<gene>
    <name evidence="3" type="ORF">DFR61_11433</name>
    <name evidence="2" type="ORF">NCTC10597_02491</name>
</gene>
<dbReference type="EMBL" id="UGNP01000001">
    <property type="protein sequence ID" value="STX10720.1"/>
    <property type="molecule type" value="Genomic_DNA"/>
</dbReference>
<feature type="transmembrane region" description="Helical" evidence="1">
    <location>
        <begin position="5"/>
        <end position="27"/>
    </location>
</feature>